<sequence>MDYTETSNETEYLEYRRGRNLSDVESYNISNDATLNNVYETFLVNKEDVYNFTLYDRGKGNQTDMESYYNISSNTTLYNPNETAFVNEDVYNSVVQDKESISADKEIFNATWIKNNKEERSHGHNNLLTNGEEIYTTTQKPTIKRKNCVKHGGNCLDLRKVKKHLYTLKFLPCCGKSACRAYKSHPILRTPDVYRCFADKNLYNQIYAKIITY</sequence>
<gene>
    <name evidence="1" type="ORF">g.1283</name>
</gene>
<dbReference type="AlphaFoldDB" id="A0A1B6DTH6"/>
<organism evidence="1">
    <name type="scientific">Clastoptera arizonana</name>
    <name type="common">Arizona spittle bug</name>
    <dbReference type="NCBI Taxonomy" id="38151"/>
    <lineage>
        <taxon>Eukaryota</taxon>
        <taxon>Metazoa</taxon>
        <taxon>Ecdysozoa</taxon>
        <taxon>Arthropoda</taxon>
        <taxon>Hexapoda</taxon>
        <taxon>Insecta</taxon>
        <taxon>Pterygota</taxon>
        <taxon>Neoptera</taxon>
        <taxon>Paraneoptera</taxon>
        <taxon>Hemiptera</taxon>
        <taxon>Auchenorrhyncha</taxon>
        <taxon>Cercopoidea</taxon>
        <taxon>Clastopteridae</taxon>
        <taxon>Clastoptera</taxon>
    </lineage>
</organism>
<protein>
    <submittedName>
        <fullName evidence="1">Uncharacterized protein</fullName>
    </submittedName>
</protein>
<name>A0A1B6DTH6_9HEMI</name>
<accession>A0A1B6DTH6</accession>
<reference evidence="1" key="1">
    <citation type="submission" date="2015-12" db="EMBL/GenBank/DDBJ databases">
        <title>De novo transcriptome assembly of four potential Pierce s Disease insect vectors from Arizona vineyards.</title>
        <authorList>
            <person name="Tassone E.E."/>
        </authorList>
    </citation>
    <scope>NUCLEOTIDE SEQUENCE</scope>
</reference>
<dbReference type="EMBL" id="GEDC01008314">
    <property type="protein sequence ID" value="JAS28984.1"/>
    <property type="molecule type" value="Transcribed_RNA"/>
</dbReference>
<evidence type="ECO:0000313" key="1">
    <source>
        <dbReference type="EMBL" id="JAS28984.1"/>
    </source>
</evidence>
<proteinExistence type="predicted"/>